<sequence length="200" mass="21172">MMRTLVTALAACSVASSALVPRDLSAEIATLGQFNWTLIESEFIKAGNRSTITGPPPAVVLSAGSVAAVPIAGFPNSFDFGNYATNAPFDCLAKNSHMGCFVYLSGQFNPENCAEACRNATANGEPCRFFNTYMLQKGADDFAQYCSLYAQVWGPAYATNNGQYDPNGNFFGIYGSVGYYNASDLGGDCIDGTITTTSAM</sequence>
<accession>A0AAI8VQT4</accession>
<dbReference type="AlphaFoldDB" id="A0AAI8VQT4"/>
<dbReference type="EMBL" id="CAUWAG010000012">
    <property type="protein sequence ID" value="CAJ2508969.1"/>
    <property type="molecule type" value="Genomic_DNA"/>
</dbReference>
<keyword evidence="1" id="KW-0732">Signal</keyword>
<dbReference type="PANTHER" id="PTHR36578">
    <property type="entry name" value="CHROMOSOME 15, WHOLE GENOME SHOTGUN SEQUENCE"/>
    <property type="match status" value="1"/>
</dbReference>
<protein>
    <submittedName>
        <fullName evidence="2">Uu.00g139950.m01.CDS01</fullName>
    </submittedName>
</protein>
<feature type="signal peptide" evidence="1">
    <location>
        <begin position="1"/>
        <end position="17"/>
    </location>
</feature>
<evidence type="ECO:0000313" key="2">
    <source>
        <dbReference type="EMBL" id="CAJ2508969.1"/>
    </source>
</evidence>
<name>A0AAI8VQT4_9PEZI</name>
<feature type="chain" id="PRO_5042466894" evidence="1">
    <location>
        <begin position="18"/>
        <end position="200"/>
    </location>
</feature>
<reference evidence="2" key="1">
    <citation type="submission" date="2023-10" db="EMBL/GenBank/DDBJ databases">
        <authorList>
            <person name="Hackl T."/>
        </authorList>
    </citation>
    <scope>NUCLEOTIDE SEQUENCE</scope>
</reference>
<proteinExistence type="predicted"/>
<dbReference type="Proteomes" id="UP001295740">
    <property type="component" value="Unassembled WGS sequence"/>
</dbReference>
<evidence type="ECO:0000313" key="3">
    <source>
        <dbReference type="Proteomes" id="UP001295740"/>
    </source>
</evidence>
<dbReference type="PANTHER" id="PTHR36578:SF1">
    <property type="entry name" value="APPLE DOMAIN-CONTAINING PROTEIN"/>
    <property type="match status" value="1"/>
</dbReference>
<evidence type="ECO:0000256" key="1">
    <source>
        <dbReference type="SAM" id="SignalP"/>
    </source>
</evidence>
<gene>
    <name evidence="2" type="ORF">KHLLAP_LOCUS9437</name>
</gene>
<comment type="caution">
    <text evidence="2">The sequence shown here is derived from an EMBL/GenBank/DDBJ whole genome shotgun (WGS) entry which is preliminary data.</text>
</comment>
<keyword evidence="3" id="KW-1185">Reference proteome</keyword>
<organism evidence="2 3">
    <name type="scientific">Anthostomella pinea</name>
    <dbReference type="NCBI Taxonomy" id="933095"/>
    <lineage>
        <taxon>Eukaryota</taxon>
        <taxon>Fungi</taxon>
        <taxon>Dikarya</taxon>
        <taxon>Ascomycota</taxon>
        <taxon>Pezizomycotina</taxon>
        <taxon>Sordariomycetes</taxon>
        <taxon>Xylariomycetidae</taxon>
        <taxon>Xylariales</taxon>
        <taxon>Xylariaceae</taxon>
        <taxon>Anthostomella</taxon>
    </lineage>
</organism>